<keyword evidence="7" id="KW-1185">Reference proteome</keyword>
<keyword evidence="4" id="KW-0804">Transcription</keyword>
<evidence type="ECO:0000256" key="2">
    <source>
        <dbReference type="ARBA" id="ARBA00022491"/>
    </source>
</evidence>
<dbReference type="InterPro" id="IPR050706">
    <property type="entry name" value="Cyclic-di-GMP_PDE-like"/>
</dbReference>
<dbReference type="InterPro" id="IPR001633">
    <property type="entry name" value="EAL_dom"/>
</dbReference>
<keyword evidence="2" id="KW-0678">Repressor</keyword>
<dbReference type="OrthoDB" id="8552213at2"/>
<proteinExistence type="inferred from homology"/>
<name>A0A4P8QPJ2_9GAMM</name>
<evidence type="ECO:0000313" key="6">
    <source>
        <dbReference type="EMBL" id="QCR08346.1"/>
    </source>
</evidence>
<evidence type="ECO:0000256" key="1">
    <source>
        <dbReference type="ARBA" id="ARBA00010927"/>
    </source>
</evidence>
<dbReference type="PROSITE" id="PS50883">
    <property type="entry name" value="EAL"/>
    <property type="match status" value="1"/>
</dbReference>
<comment type="similarity">
    <text evidence="1">Belongs to the YdiV family.</text>
</comment>
<dbReference type="Pfam" id="PF00563">
    <property type="entry name" value="EAL"/>
    <property type="match status" value="1"/>
</dbReference>
<dbReference type="SMART" id="SM00052">
    <property type="entry name" value="EAL"/>
    <property type="match status" value="1"/>
</dbReference>
<feature type="domain" description="EAL" evidence="5">
    <location>
        <begin position="1"/>
        <end position="241"/>
    </location>
</feature>
<dbReference type="EMBL" id="CP034035">
    <property type="protein sequence ID" value="QCR08346.1"/>
    <property type="molecule type" value="Genomic_DNA"/>
</dbReference>
<dbReference type="SUPFAM" id="SSF141868">
    <property type="entry name" value="EAL domain-like"/>
    <property type="match status" value="1"/>
</dbReference>
<evidence type="ECO:0000259" key="5">
    <source>
        <dbReference type="PROSITE" id="PS50883"/>
    </source>
</evidence>
<gene>
    <name evidence="6" type="ORF">EH207_07355</name>
</gene>
<dbReference type="GO" id="GO:0071111">
    <property type="term" value="F:cyclic-guanylate-specific phosphodiesterase activity"/>
    <property type="evidence" value="ECO:0007669"/>
    <property type="project" value="InterPro"/>
</dbReference>
<dbReference type="AlphaFoldDB" id="A0A4P8QPJ2"/>
<keyword evidence="3" id="KW-0805">Transcription regulation</keyword>
<dbReference type="RefSeq" id="WP_137713387.1">
    <property type="nucleotide sequence ID" value="NZ_CP034035.1"/>
</dbReference>
<dbReference type="Proteomes" id="UP000299580">
    <property type="component" value="Chromosome"/>
</dbReference>
<protein>
    <submittedName>
        <fullName evidence="6">EAL domain-containing protein</fullName>
    </submittedName>
</protein>
<organism evidence="6 7">
    <name type="scientific">Brenneria rubrifaciens</name>
    <dbReference type="NCBI Taxonomy" id="55213"/>
    <lineage>
        <taxon>Bacteria</taxon>
        <taxon>Pseudomonadati</taxon>
        <taxon>Pseudomonadota</taxon>
        <taxon>Gammaproteobacteria</taxon>
        <taxon>Enterobacterales</taxon>
        <taxon>Pectobacteriaceae</taxon>
        <taxon>Brenneria</taxon>
    </lineage>
</organism>
<dbReference type="PANTHER" id="PTHR33121">
    <property type="entry name" value="CYCLIC DI-GMP PHOSPHODIESTERASE PDEF"/>
    <property type="match status" value="1"/>
</dbReference>
<evidence type="ECO:0000256" key="4">
    <source>
        <dbReference type="ARBA" id="ARBA00023163"/>
    </source>
</evidence>
<evidence type="ECO:0000313" key="7">
    <source>
        <dbReference type="Proteomes" id="UP000299580"/>
    </source>
</evidence>
<dbReference type="InterPro" id="IPR035919">
    <property type="entry name" value="EAL_sf"/>
</dbReference>
<dbReference type="Gene3D" id="3.20.20.450">
    <property type="entry name" value="EAL domain"/>
    <property type="match status" value="1"/>
</dbReference>
<evidence type="ECO:0000256" key="3">
    <source>
        <dbReference type="ARBA" id="ARBA00023015"/>
    </source>
</evidence>
<dbReference type="PANTHER" id="PTHR33121:SF69">
    <property type="entry name" value="ANTI-FLHC(2)FLHD(4) FACTOR YDIV-RELATED"/>
    <property type="match status" value="1"/>
</dbReference>
<reference evidence="6 7" key="1">
    <citation type="submission" date="2018-11" db="EMBL/GenBank/DDBJ databases">
        <title>Genome sequences of Brenneria nigrifluens and Brenneria rubrifaciens.</title>
        <authorList>
            <person name="Poret-Peterson A.T."/>
            <person name="McClean A.E."/>
            <person name="Kluepfel D.A."/>
        </authorList>
    </citation>
    <scope>NUCLEOTIDE SEQUENCE [LARGE SCALE GENOMIC DNA]</scope>
    <source>
        <strain evidence="6 7">6D370</strain>
    </source>
</reference>
<sequence>MLIRLDVDYVSDYIFWPIYNLDGTLLAVEMISRFNSVSGNLSIPSDILSTMLSPGQQYDLIREKINFITNKAVWFFDNNIILVMRIDQELVNIIIKSDTLRNEVKSLSFIQLEINEFFPNLSQGKENAALVSLSNSFSLWLDNFGSGKINLKPLNDGLLSCVKMDHSFTEHLLSRAENALIMAQLLRIIKTHYQEVRVVAKGIDTPEHLNKVKKLDIDAIQGELWPAVHFDELAIQADFFP</sequence>
<accession>A0A4P8QPJ2</accession>
<dbReference type="KEGG" id="brb:EH207_07355"/>